<reference evidence="2" key="1">
    <citation type="submission" date="2020-05" db="EMBL/GenBank/DDBJ databases">
        <title>Phylogenomic resolution of chytrid fungi.</title>
        <authorList>
            <person name="Stajich J.E."/>
            <person name="Amses K."/>
            <person name="Simmons R."/>
            <person name="Seto K."/>
            <person name="Myers J."/>
            <person name="Bonds A."/>
            <person name="Quandt C.A."/>
            <person name="Barry K."/>
            <person name="Liu P."/>
            <person name="Grigoriev I."/>
            <person name="Longcore J.E."/>
            <person name="James T.Y."/>
        </authorList>
    </citation>
    <scope>NUCLEOTIDE SEQUENCE</scope>
    <source>
        <strain evidence="2">JEL0318</strain>
    </source>
</reference>
<dbReference type="InterPro" id="IPR036871">
    <property type="entry name" value="PX_dom_sf"/>
</dbReference>
<organism evidence="2 3">
    <name type="scientific">Rhizophlyctis rosea</name>
    <dbReference type="NCBI Taxonomy" id="64517"/>
    <lineage>
        <taxon>Eukaryota</taxon>
        <taxon>Fungi</taxon>
        <taxon>Fungi incertae sedis</taxon>
        <taxon>Chytridiomycota</taxon>
        <taxon>Chytridiomycota incertae sedis</taxon>
        <taxon>Chytridiomycetes</taxon>
        <taxon>Rhizophlyctidales</taxon>
        <taxon>Rhizophlyctidaceae</taxon>
        <taxon>Rhizophlyctis</taxon>
    </lineage>
</organism>
<comment type="caution">
    <text evidence="2">The sequence shown here is derived from an EMBL/GenBank/DDBJ whole genome shotgun (WGS) entry which is preliminary data.</text>
</comment>
<keyword evidence="3" id="KW-1185">Reference proteome</keyword>
<dbReference type="GO" id="GO:0035091">
    <property type="term" value="F:phosphatidylinositol binding"/>
    <property type="evidence" value="ECO:0007669"/>
    <property type="project" value="InterPro"/>
</dbReference>
<protein>
    <submittedName>
        <fullName evidence="2">Uncharacterized protein</fullName>
    </submittedName>
</protein>
<evidence type="ECO:0000313" key="3">
    <source>
        <dbReference type="Proteomes" id="UP001212841"/>
    </source>
</evidence>
<dbReference type="SUPFAM" id="SSF64268">
    <property type="entry name" value="PX domain"/>
    <property type="match status" value="1"/>
</dbReference>
<dbReference type="Proteomes" id="UP001212841">
    <property type="component" value="Unassembled WGS sequence"/>
</dbReference>
<feature type="region of interest" description="Disordered" evidence="1">
    <location>
        <begin position="51"/>
        <end position="81"/>
    </location>
</feature>
<sequence length="81" mass="8643">MQMMYVSDTVAKARIVQLQSYIEGILGLPPKISRSPIVMSFFRTDGKHAETGVSGSATAGVGGLNGRRSPSFGRSLEELAQ</sequence>
<name>A0AAD5S7J0_9FUNG</name>
<dbReference type="AlphaFoldDB" id="A0AAD5S7J0"/>
<gene>
    <name evidence="2" type="ORF">HK097_005514</name>
</gene>
<evidence type="ECO:0000313" key="2">
    <source>
        <dbReference type="EMBL" id="KAJ3031049.1"/>
    </source>
</evidence>
<dbReference type="EMBL" id="JADGJD010002588">
    <property type="protein sequence ID" value="KAJ3031049.1"/>
    <property type="molecule type" value="Genomic_DNA"/>
</dbReference>
<evidence type="ECO:0000256" key="1">
    <source>
        <dbReference type="SAM" id="MobiDB-lite"/>
    </source>
</evidence>
<dbReference type="Gene3D" id="3.30.1520.10">
    <property type="entry name" value="Phox-like domain"/>
    <property type="match status" value="1"/>
</dbReference>
<proteinExistence type="predicted"/>
<accession>A0AAD5S7J0</accession>